<keyword evidence="2" id="KW-1185">Reference proteome</keyword>
<protein>
    <submittedName>
        <fullName evidence="1">Uncharacterized protein</fullName>
    </submittedName>
</protein>
<gene>
    <name evidence="1" type="ORF">ADIS_0236</name>
</gene>
<comment type="caution">
    <text evidence="1">The sequence shown here is derived from an EMBL/GenBank/DDBJ whole genome shotgun (WGS) entry which is preliminary data.</text>
</comment>
<name>R7ZYQ3_9BACT</name>
<dbReference type="AlphaFoldDB" id="R7ZYQ3"/>
<dbReference type="STRING" id="1232681.ADIS_0236"/>
<proteinExistence type="predicted"/>
<dbReference type="EMBL" id="AQHR01000010">
    <property type="protein sequence ID" value="EON79231.1"/>
    <property type="molecule type" value="Genomic_DNA"/>
</dbReference>
<reference evidence="1 2" key="1">
    <citation type="submission" date="2013-02" db="EMBL/GenBank/DDBJ databases">
        <title>A novel strain isolated from Lonar lake, Maharashtra, India.</title>
        <authorList>
            <person name="Singh A."/>
        </authorList>
    </citation>
    <scope>NUCLEOTIDE SEQUENCE [LARGE SCALE GENOMIC DNA]</scope>
    <source>
        <strain evidence="1 2">AK24</strain>
    </source>
</reference>
<accession>R7ZYQ3</accession>
<evidence type="ECO:0000313" key="1">
    <source>
        <dbReference type="EMBL" id="EON79231.1"/>
    </source>
</evidence>
<evidence type="ECO:0000313" key="2">
    <source>
        <dbReference type="Proteomes" id="UP000013909"/>
    </source>
</evidence>
<sequence length="41" mass="4395">MSTTKIGIRDQGTDHVNNNCSLKGSHNVVSKVLSDPDEALL</sequence>
<organism evidence="1 2">
    <name type="scientific">Lunatimonas lonarensis</name>
    <dbReference type="NCBI Taxonomy" id="1232681"/>
    <lineage>
        <taxon>Bacteria</taxon>
        <taxon>Pseudomonadati</taxon>
        <taxon>Bacteroidota</taxon>
        <taxon>Cytophagia</taxon>
        <taxon>Cytophagales</taxon>
        <taxon>Cyclobacteriaceae</taxon>
    </lineage>
</organism>
<dbReference type="Proteomes" id="UP000013909">
    <property type="component" value="Unassembled WGS sequence"/>
</dbReference>